<evidence type="ECO:0000256" key="5">
    <source>
        <dbReference type="ARBA" id="ARBA00022527"/>
    </source>
</evidence>
<dbReference type="Proteomes" id="UP000636709">
    <property type="component" value="Unassembled WGS sequence"/>
</dbReference>
<keyword evidence="8 16" id="KW-0732">Signal</keyword>
<dbReference type="FunFam" id="3.80.10.10:FF:000095">
    <property type="entry name" value="LRR receptor-like serine/threonine-protein kinase GSO1"/>
    <property type="match status" value="1"/>
</dbReference>
<evidence type="ECO:0000256" key="9">
    <source>
        <dbReference type="ARBA" id="ARBA00022737"/>
    </source>
</evidence>
<dbReference type="PRINTS" id="PR00019">
    <property type="entry name" value="LEURICHRPT"/>
</dbReference>
<dbReference type="SUPFAM" id="SSF52047">
    <property type="entry name" value="RNI-like"/>
    <property type="match status" value="1"/>
</dbReference>
<evidence type="ECO:0000256" key="10">
    <source>
        <dbReference type="ARBA" id="ARBA00022989"/>
    </source>
</evidence>
<dbReference type="InterPro" id="IPR032675">
    <property type="entry name" value="LRR_dom_sf"/>
</dbReference>
<dbReference type="Gene3D" id="3.80.10.10">
    <property type="entry name" value="Ribonuclease Inhibitor"/>
    <property type="match status" value="2"/>
</dbReference>
<dbReference type="Pfam" id="PF08263">
    <property type="entry name" value="LRRNT_2"/>
    <property type="match status" value="1"/>
</dbReference>
<dbReference type="SUPFAM" id="SSF52058">
    <property type="entry name" value="L domain-like"/>
    <property type="match status" value="2"/>
</dbReference>
<evidence type="ECO:0000256" key="13">
    <source>
        <dbReference type="ARBA" id="ARBA00023180"/>
    </source>
</evidence>
<keyword evidence="9" id="KW-0677">Repeat</keyword>
<evidence type="ECO:0000256" key="2">
    <source>
        <dbReference type="ARBA" id="ARBA00009592"/>
    </source>
</evidence>
<name>A0A835KS50_9POAL</name>
<evidence type="ECO:0000259" key="17">
    <source>
        <dbReference type="Pfam" id="PF08263"/>
    </source>
</evidence>
<dbReference type="GO" id="GO:0005886">
    <property type="term" value="C:plasma membrane"/>
    <property type="evidence" value="ECO:0007669"/>
    <property type="project" value="UniProtKB-SubCell"/>
</dbReference>
<gene>
    <name evidence="19" type="ORF">HU200_007896</name>
</gene>
<comment type="catalytic activity">
    <reaction evidence="15">
        <text>L-seryl-[protein] + ATP = O-phospho-L-seryl-[protein] + ADP + H(+)</text>
        <dbReference type="Rhea" id="RHEA:17989"/>
        <dbReference type="Rhea" id="RHEA-COMP:9863"/>
        <dbReference type="Rhea" id="RHEA-COMP:11604"/>
        <dbReference type="ChEBI" id="CHEBI:15378"/>
        <dbReference type="ChEBI" id="CHEBI:29999"/>
        <dbReference type="ChEBI" id="CHEBI:30616"/>
        <dbReference type="ChEBI" id="CHEBI:83421"/>
        <dbReference type="ChEBI" id="CHEBI:456216"/>
        <dbReference type="EC" id="2.7.11.1"/>
    </reaction>
</comment>
<evidence type="ECO:0000256" key="12">
    <source>
        <dbReference type="ARBA" id="ARBA00023170"/>
    </source>
</evidence>
<dbReference type="PANTHER" id="PTHR46662:SF109">
    <property type="entry name" value="OS11G0695800 PROTEIN"/>
    <property type="match status" value="1"/>
</dbReference>
<keyword evidence="5" id="KW-0723">Serine/threonine-protein kinase</keyword>
<proteinExistence type="inferred from homology"/>
<evidence type="ECO:0000256" key="6">
    <source>
        <dbReference type="ARBA" id="ARBA00022614"/>
    </source>
</evidence>
<protein>
    <recommendedName>
        <fullName evidence="3">non-specific serine/threonine protein kinase</fullName>
        <ecNumber evidence="3">2.7.11.1</ecNumber>
    </recommendedName>
</protein>
<keyword evidence="5" id="KW-0418">Kinase</keyword>
<feature type="chain" id="PRO_5032866303" description="non-specific serine/threonine protein kinase" evidence="16">
    <location>
        <begin position="22"/>
        <end position="842"/>
    </location>
</feature>
<dbReference type="Gene3D" id="3.30.1490.310">
    <property type="match status" value="1"/>
</dbReference>
<comment type="subcellular location">
    <subcellularLocation>
        <location evidence="1">Cell membrane</location>
        <topology evidence="1">Single-pass type I membrane protein</topology>
    </subcellularLocation>
</comment>
<feature type="domain" description="Leucine-rich repeat-containing N-terminal plant-type" evidence="17">
    <location>
        <begin position="23"/>
        <end position="65"/>
    </location>
</feature>
<comment type="catalytic activity">
    <reaction evidence="14">
        <text>L-threonyl-[protein] + ATP = O-phospho-L-threonyl-[protein] + ADP + H(+)</text>
        <dbReference type="Rhea" id="RHEA:46608"/>
        <dbReference type="Rhea" id="RHEA-COMP:11060"/>
        <dbReference type="Rhea" id="RHEA-COMP:11605"/>
        <dbReference type="ChEBI" id="CHEBI:15378"/>
        <dbReference type="ChEBI" id="CHEBI:30013"/>
        <dbReference type="ChEBI" id="CHEBI:30616"/>
        <dbReference type="ChEBI" id="CHEBI:61977"/>
        <dbReference type="ChEBI" id="CHEBI:456216"/>
        <dbReference type="EC" id="2.7.11.1"/>
    </reaction>
</comment>
<keyword evidence="20" id="KW-1185">Reference proteome</keyword>
<evidence type="ECO:0000256" key="11">
    <source>
        <dbReference type="ARBA" id="ARBA00023136"/>
    </source>
</evidence>
<dbReference type="InterPro" id="IPR001611">
    <property type="entry name" value="Leu-rich_rpt"/>
</dbReference>
<evidence type="ECO:0000256" key="8">
    <source>
        <dbReference type="ARBA" id="ARBA00022729"/>
    </source>
</evidence>
<accession>A0A835KS50</accession>
<dbReference type="Pfam" id="PF00560">
    <property type="entry name" value="LRR_1"/>
    <property type="match status" value="2"/>
</dbReference>
<feature type="domain" description="Brassinosteroid receptor BRI1 island" evidence="18">
    <location>
        <begin position="613"/>
        <end position="676"/>
    </location>
</feature>
<reference evidence="19" key="1">
    <citation type="submission" date="2020-07" db="EMBL/GenBank/DDBJ databases">
        <title>Genome sequence and genetic diversity analysis of an under-domesticated orphan crop, white fonio (Digitaria exilis).</title>
        <authorList>
            <person name="Bennetzen J.L."/>
            <person name="Chen S."/>
            <person name="Ma X."/>
            <person name="Wang X."/>
            <person name="Yssel A.E.J."/>
            <person name="Chaluvadi S.R."/>
            <person name="Johnson M."/>
            <person name="Gangashetty P."/>
            <person name="Hamidou F."/>
            <person name="Sanogo M.D."/>
            <person name="Zwaenepoel A."/>
            <person name="Wallace J."/>
            <person name="Van De Peer Y."/>
            <person name="Van Deynze A."/>
        </authorList>
    </citation>
    <scope>NUCLEOTIDE SEQUENCE</scope>
    <source>
        <tissue evidence="19">Leaves</tissue>
    </source>
</reference>
<dbReference type="AlphaFoldDB" id="A0A835KS50"/>
<keyword evidence="5" id="KW-0808">Transferase</keyword>
<dbReference type="Pfam" id="PF20141">
    <property type="entry name" value="Island"/>
    <property type="match status" value="1"/>
</dbReference>
<keyword evidence="12" id="KW-0675">Receptor</keyword>
<evidence type="ECO:0000256" key="14">
    <source>
        <dbReference type="ARBA" id="ARBA00047899"/>
    </source>
</evidence>
<comment type="similarity">
    <text evidence="2">Belongs to the RLP family.</text>
</comment>
<keyword evidence="7" id="KW-0812">Transmembrane</keyword>
<keyword evidence="10" id="KW-1133">Transmembrane helix</keyword>
<dbReference type="PANTHER" id="PTHR46662">
    <property type="entry name" value="DI-GLUCOSE BINDING PROTEIN WITH LEUCINE-RICH REPEAT DOMAIN-CONTAINING PROTEIN"/>
    <property type="match status" value="1"/>
</dbReference>
<evidence type="ECO:0000256" key="7">
    <source>
        <dbReference type="ARBA" id="ARBA00022692"/>
    </source>
</evidence>
<dbReference type="Pfam" id="PF13516">
    <property type="entry name" value="LRR_6"/>
    <property type="match status" value="2"/>
</dbReference>
<evidence type="ECO:0000256" key="1">
    <source>
        <dbReference type="ARBA" id="ARBA00004251"/>
    </source>
</evidence>
<dbReference type="PROSITE" id="PS51450">
    <property type="entry name" value="LRR"/>
    <property type="match status" value="1"/>
</dbReference>
<dbReference type="EMBL" id="JACEFO010000521">
    <property type="protein sequence ID" value="KAF8766050.1"/>
    <property type="molecule type" value="Genomic_DNA"/>
</dbReference>
<keyword evidence="4" id="KW-1003">Cell membrane</keyword>
<dbReference type="GO" id="GO:0004674">
    <property type="term" value="F:protein serine/threonine kinase activity"/>
    <property type="evidence" value="ECO:0007669"/>
    <property type="project" value="UniProtKB-KW"/>
</dbReference>
<feature type="signal peptide" evidence="16">
    <location>
        <begin position="1"/>
        <end position="21"/>
    </location>
</feature>
<dbReference type="FunFam" id="3.80.10.10:FF:000041">
    <property type="entry name" value="LRR receptor-like serine/threonine-protein kinase ERECTA"/>
    <property type="match status" value="1"/>
</dbReference>
<dbReference type="EC" id="2.7.11.1" evidence="3"/>
<evidence type="ECO:0000256" key="3">
    <source>
        <dbReference type="ARBA" id="ARBA00012513"/>
    </source>
</evidence>
<dbReference type="Pfam" id="PF13855">
    <property type="entry name" value="LRR_8"/>
    <property type="match status" value="5"/>
</dbReference>
<keyword evidence="13" id="KW-0325">Glycoprotein</keyword>
<evidence type="ECO:0000259" key="18">
    <source>
        <dbReference type="Pfam" id="PF20141"/>
    </source>
</evidence>
<evidence type="ECO:0000313" key="19">
    <source>
        <dbReference type="EMBL" id="KAF8766050.1"/>
    </source>
</evidence>
<evidence type="ECO:0000256" key="4">
    <source>
        <dbReference type="ARBA" id="ARBA00022475"/>
    </source>
</evidence>
<dbReference type="OrthoDB" id="1055097at2759"/>
<sequence>MACFDLAVPVLLLQLVRTVAGADNEAAALLAFKRASVTADPRGALAGWRNDTAGSPCAWAGVSCSDDGHLRELNLSGMSLVGRLHLDALLSLPMLHSLDLRGNAFHGNLSHRHSSRRTAPPCTLMDVDLSSNALKGTLPWAFLASCRNLVSLNLSRNTLTGGGFPFPSSLRALDVSRNKLSDAGLLNYSLTACHGIQYLNFSANQFTGGLPEFARCSQVSVLDLSGNLMSGVLPAGIVSMAPANFTHLSIAGNNFSGDISRYDFGGCKNLTVLDWSYNKLSGMGLPSSLANCRRLETLDMSGNRLLSGPIPRFLRAFKQLKKLALAGNSFTGEIPDAGHLCGTLTELDLSSNQLIGGLPASFSRCRLLEVLDLSSNQLSGDFVVTVISKISSLRVLRLPFNNITGANPLPTLAFECPLLEVIDLGSNALDGEIMPDLCSSLPSLQRLLLPNNHLVGTVSPSLGSCSNLESLDLSFNLLIGQIPTEVLLLPRLVDLVMWANDFSGEIPDKLCSSSATLETLVISYNNFTGSIPPSITRCVNLIWVSLASNRLTGSVPSGFGNLQKLAILQLHKNALSGKVPAELGSCNSLVWLDLNSNSFSGTIPPQLAAQAGLTTGGVVSGRRIAFLRGEAGNICPGAGVLFEFFGIRPERLAQLPAVRSCAPTEIYTGTVFYTFNYNGSMIFLDLSYNRLTGTIPSSLGNMAYLDVLNLGHNNLTGEIPEALTGLEGLALLDLSHNQLSGTIPPGLGGLHFLAALDVSNNNLNGEIPTSGQLITFPASDFENNSGLCGIPLPPCSQINNRGNGHEPQHVPDGHVPLVSPSGLGVGLAFGVPAGFGLGILLL</sequence>
<comment type="caution">
    <text evidence="19">The sequence shown here is derived from an EMBL/GenBank/DDBJ whole genome shotgun (WGS) entry which is preliminary data.</text>
</comment>
<dbReference type="InterPro" id="IPR013210">
    <property type="entry name" value="LRR_N_plant-typ"/>
</dbReference>
<keyword evidence="6" id="KW-0433">Leucine-rich repeat</keyword>
<dbReference type="FunFam" id="3.80.10.10:FF:000213">
    <property type="entry name" value="Tyrosine-sulfated glycopeptide receptor 1"/>
    <property type="match status" value="1"/>
</dbReference>
<organism evidence="19 20">
    <name type="scientific">Digitaria exilis</name>
    <dbReference type="NCBI Taxonomy" id="1010633"/>
    <lineage>
        <taxon>Eukaryota</taxon>
        <taxon>Viridiplantae</taxon>
        <taxon>Streptophyta</taxon>
        <taxon>Embryophyta</taxon>
        <taxon>Tracheophyta</taxon>
        <taxon>Spermatophyta</taxon>
        <taxon>Magnoliopsida</taxon>
        <taxon>Liliopsida</taxon>
        <taxon>Poales</taxon>
        <taxon>Poaceae</taxon>
        <taxon>PACMAD clade</taxon>
        <taxon>Panicoideae</taxon>
        <taxon>Panicodae</taxon>
        <taxon>Paniceae</taxon>
        <taxon>Anthephorinae</taxon>
        <taxon>Digitaria</taxon>
    </lineage>
</organism>
<dbReference type="InterPro" id="IPR045381">
    <property type="entry name" value="BRI1_island_dom"/>
</dbReference>
<evidence type="ECO:0000256" key="15">
    <source>
        <dbReference type="ARBA" id="ARBA00048679"/>
    </source>
</evidence>
<keyword evidence="11" id="KW-0472">Membrane</keyword>
<evidence type="ECO:0000313" key="20">
    <source>
        <dbReference type="Proteomes" id="UP000636709"/>
    </source>
</evidence>
<evidence type="ECO:0000256" key="16">
    <source>
        <dbReference type="SAM" id="SignalP"/>
    </source>
</evidence>